<dbReference type="Gene3D" id="3.40.50.720">
    <property type="entry name" value="NAD(P)-binding Rossmann-like Domain"/>
    <property type="match status" value="1"/>
</dbReference>
<evidence type="ECO:0000313" key="1">
    <source>
        <dbReference type="EMBL" id="SLN12905.1"/>
    </source>
</evidence>
<accession>A0A1Y5RAG9</accession>
<gene>
    <name evidence="1" type="ORF">TRL7639_00149</name>
</gene>
<dbReference type="SUPFAM" id="SSF51735">
    <property type="entry name" value="NAD(P)-binding Rossmann-fold domains"/>
    <property type="match status" value="1"/>
</dbReference>
<name>A0A1Y5RAG9_9RHOB</name>
<dbReference type="Proteomes" id="UP000193077">
    <property type="component" value="Unassembled WGS sequence"/>
</dbReference>
<evidence type="ECO:0000313" key="2">
    <source>
        <dbReference type="Proteomes" id="UP000193077"/>
    </source>
</evidence>
<reference evidence="1 2" key="1">
    <citation type="submission" date="2017-03" db="EMBL/GenBank/DDBJ databases">
        <authorList>
            <person name="Afonso C.L."/>
            <person name="Miller P.J."/>
            <person name="Scott M.A."/>
            <person name="Spackman E."/>
            <person name="Goraichik I."/>
            <person name="Dimitrov K.M."/>
            <person name="Suarez D.L."/>
            <person name="Swayne D.E."/>
        </authorList>
    </citation>
    <scope>NUCLEOTIDE SEQUENCE [LARGE SCALE GENOMIC DNA]</scope>
    <source>
        <strain evidence="1 2">CECT 7639</strain>
    </source>
</reference>
<dbReference type="AlphaFoldDB" id="A0A1Y5RAG9"/>
<dbReference type="EMBL" id="FWFO01000001">
    <property type="protein sequence ID" value="SLN12905.1"/>
    <property type="molecule type" value="Genomic_DNA"/>
</dbReference>
<sequence length="302" mass="33482">MTRTALILGATGRFGRNAAEQFWTAGWTVKTFDRKRDSLNLAAQGVDVIVNGWNPAYPDWAKQVPRLHAQVIEAARLSNATVFVPGNIYVFGADTPAPWSEATPHQAQNPLGRIRVEMERAYAESGVRTIILRAGDFIDTQASGNWFDMIMAKKLSSGRFVYPGDPNIDHSWVYLPDLCRAAVQLAEMRHDLPRFCDVPFPGYTASGLELAQHLGVLLGRDVAIKRMNWLPIKMLQPVWPMARCLAEMSYLWRTAHSLDGTRFHELLPEFQETPVEQALASAIPASLLGGQVNPNQAMAAGT</sequence>
<protein>
    <submittedName>
        <fullName evidence="1">RmlD substrate binding domain protein</fullName>
    </submittedName>
</protein>
<dbReference type="InterPro" id="IPR036291">
    <property type="entry name" value="NAD(P)-bd_dom_sf"/>
</dbReference>
<proteinExistence type="predicted"/>
<organism evidence="1 2">
    <name type="scientific">Falsiruegeria litorea R37</name>
    <dbReference type="NCBI Taxonomy" id="1200284"/>
    <lineage>
        <taxon>Bacteria</taxon>
        <taxon>Pseudomonadati</taxon>
        <taxon>Pseudomonadota</taxon>
        <taxon>Alphaproteobacteria</taxon>
        <taxon>Rhodobacterales</taxon>
        <taxon>Roseobacteraceae</taxon>
        <taxon>Falsiruegeria</taxon>
    </lineage>
</organism>
<dbReference type="OrthoDB" id="7170465at2"/>
<dbReference type="RefSeq" id="WP_085793907.1">
    <property type="nucleotide sequence ID" value="NZ_FWFO01000001.1"/>
</dbReference>
<keyword evidence="2" id="KW-1185">Reference proteome</keyword>